<dbReference type="EC" id="2.1.1.85" evidence="3"/>
<dbReference type="Pfam" id="PF10294">
    <property type="entry name" value="Methyltransf_16"/>
    <property type="match status" value="1"/>
</dbReference>
<dbReference type="Gene3D" id="3.40.50.150">
    <property type="entry name" value="Vaccinia Virus protein VP39"/>
    <property type="match status" value="1"/>
</dbReference>
<evidence type="ECO:0000256" key="8">
    <source>
        <dbReference type="ARBA" id="ARBA00023242"/>
    </source>
</evidence>
<dbReference type="GO" id="GO:0005737">
    <property type="term" value="C:cytoplasm"/>
    <property type="evidence" value="ECO:0007669"/>
    <property type="project" value="UniProtKB-SubCell"/>
</dbReference>
<dbReference type="SUPFAM" id="SSF53335">
    <property type="entry name" value="S-adenosyl-L-methionine-dependent methyltransferases"/>
    <property type="match status" value="1"/>
</dbReference>
<dbReference type="GO" id="GO:0005634">
    <property type="term" value="C:nucleus"/>
    <property type="evidence" value="ECO:0007669"/>
    <property type="project" value="UniProtKB-SubCell"/>
</dbReference>
<protein>
    <recommendedName>
        <fullName evidence="3">protein-histidine N-methyltransferase</fullName>
        <ecNumber evidence="3">2.1.1.85</ecNumber>
    </recommendedName>
</protein>
<dbReference type="PANTHER" id="PTHR14614:SF39">
    <property type="entry name" value="HISTIDINE PROTEIN METHYLTRANSFERASE 1 HOMOLOG"/>
    <property type="match status" value="1"/>
</dbReference>
<organism evidence="11">
    <name type="scientific">Leptocylindrus danicus</name>
    <dbReference type="NCBI Taxonomy" id="163516"/>
    <lineage>
        <taxon>Eukaryota</taxon>
        <taxon>Sar</taxon>
        <taxon>Stramenopiles</taxon>
        <taxon>Ochrophyta</taxon>
        <taxon>Bacillariophyta</taxon>
        <taxon>Coscinodiscophyceae</taxon>
        <taxon>Chaetocerotophycidae</taxon>
        <taxon>Leptocylindrales</taxon>
        <taxon>Leptocylindraceae</taxon>
        <taxon>Leptocylindrus</taxon>
    </lineage>
</organism>
<dbReference type="InterPro" id="IPR029063">
    <property type="entry name" value="SAM-dependent_MTases_sf"/>
</dbReference>
<dbReference type="InterPro" id="IPR019410">
    <property type="entry name" value="Methyltransf_16"/>
</dbReference>
<dbReference type="GO" id="GO:0018064">
    <property type="term" value="F:protein-L-histidine N-tele-methyltransferase activity"/>
    <property type="evidence" value="ECO:0007669"/>
    <property type="project" value="UniProtKB-EC"/>
</dbReference>
<evidence type="ECO:0000256" key="1">
    <source>
        <dbReference type="ARBA" id="ARBA00004123"/>
    </source>
</evidence>
<evidence type="ECO:0000256" key="6">
    <source>
        <dbReference type="ARBA" id="ARBA00022679"/>
    </source>
</evidence>
<dbReference type="GO" id="GO:0032259">
    <property type="term" value="P:methylation"/>
    <property type="evidence" value="ECO:0007669"/>
    <property type="project" value="UniProtKB-KW"/>
</dbReference>
<evidence type="ECO:0000256" key="4">
    <source>
        <dbReference type="ARBA" id="ARBA00022490"/>
    </source>
</evidence>
<gene>
    <name evidence="11" type="ORF">LDAN0321_LOCUS16019</name>
</gene>
<evidence type="ECO:0000256" key="7">
    <source>
        <dbReference type="ARBA" id="ARBA00022691"/>
    </source>
</evidence>
<name>A0A7S2L9K5_9STRA</name>
<dbReference type="AlphaFoldDB" id="A0A7S2L9K5"/>
<keyword evidence="8" id="KW-0539">Nucleus</keyword>
<keyword evidence="7" id="KW-0949">S-adenosyl-L-methionine</keyword>
<evidence type="ECO:0000256" key="10">
    <source>
        <dbReference type="SAM" id="MobiDB-lite"/>
    </source>
</evidence>
<dbReference type="PANTHER" id="PTHR14614">
    <property type="entry name" value="HEPATOCELLULAR CARCINOMA-ASSOCIATED ANTIGEN"/>
    <property type="match status" value="1"/>
</dbReference>
<reference evidence="11" key="1">
    <citation type="submission" date="2021-01" db="EMBL/GenBank/DDBJ databases">
        <authorList>
            <person name="Corre E."/>
            <person name="Pelletier E."/>
            <person name="Niang G."/>
            <person name="Scheremetjew M."/>
            <person name="Finn R."/>
            <person name="Kale V."/>
            <person name="Holt S."/>
            <person name="Cochrane G."/>
            <person name="Meng A."/>
            <person name="Brown T."/>
            <person name="Cohen L."/>
        </authorList>
    </citation>
    <scope>NUCLEOTIDE SEQUENCE</scope>
    <source>
        <strain evidence="11">B650</strain>
    </source>
</reference>
<accession>A0A7S2L9K5</accession>
<sequence length="343" mass="37648">MASFRFAFSIDEKDENGSTTNETTSQLAEPKTANQNSSQAADQIKSSSAAKQQQLSLVELPPHAISSKLPYNTIQINNDNSLQAIQESKTCQQVDKTHDVITGVYEGGLKVWECCVDLCRYLLNNQRDLLFQDNTVKRSNKDRISVLELGCGHGLPGCLLLKEWAKGKYCNTSNGMQPKCHVLFSDFNEFVLEHVTAHNINMNTAVACPIMTLEQANCTLVAGDWMALSQALLDQSISIDSKFDLILAAETTYTTASAESTAILFARHLSCPFGVGLVANKRYYFGVGGGSDVFRDAISSAGNGTSCENNGMKYVLHVEVVEEVDNGAGNIREILRVEWKRQT</sequence>
<comment type="similarity">
    <text evidence="9">Belongs to the methyltransferase superfamily. METTL18 family.</text>
</comment>
<keyword evidence="6" id="KW-0808">Transferase</keyword>
<evidence type="ECO:0000313" key="11">
    <source>
        <dbReference type="EMBL" id="CAD9598989.1"/>
    </source>
</evidence>
<feature type="compositionally biased region" description="Low complexity" evidence="10">
    <location>
        <begin position="37"/>
        <end position="46"/>
    </location>
</feature>
<comment type="subcellular location">
    <subcellularLocation>
        <location evidence="2">Cytoplasm</location>
    </subcellularLocation>
    <subcellularLocation>
        <location evidence="1">Nucleus</location>
    </subcellularLocation>
</comment>
<evidence type="ECO:0000256" key="3">
    <source>
        <dbReference type="ARBA" id="ARBA00012533"/>
    </source>
</evidence>
<evidence type="ECO:0000256" key="2">
    <source>
        <dbReference type="ARBA" id="ARBA00004496"/>
    </source>
</evidence>
<dbReference type="EMBL" id="HBGY01025945">
    <property type="protein sequence ID" value="CAD9598989.1"/>
    <property type="molecule type" value="Transcribed_RNA"/>
</dbReference>
<dbReference type="CDD" id="cd02440">
    <property type="entry name" value="AdoMet_MTases"/>
    <property type="match status" value="1"/>
</dbReference>
<evidence type="ECO:0000256" key="9">
    <source>
        <dbReference type="ARBA" id="ARBA00038126"/>
    </source>
</evidence>
<feature type="compositionally biased region" description="Polar residues" evidence="10">
    <location>
        <begin position="17"/>
        <end position="36"/>
    </location>
</feature>
<proteinExistence type="inferred from homology"/>
<keyword evidence="4" id="KW-0963">Cytoplasm</keyword>
<feature type="region of interest" description="Disordered" evidence="10">
    <location>
        <begin position="8"/>
        <end position="46"/>
    </location>
</feature>
<keyword evidence="5" id="KW-0489">Methyltransferase</keyword>
<evidence type="ECO:0000256" key="5">
    <source>
        <dbReference type="ARBA" id="ARBA00022603"/>
    </source>
</evidence>